<proteinExistence type="predicted"/>
<sequence length="199" mass="22280">MPTQSESDDPSTDATAKFTDPADKVAERSTLTPILTLPPEILLTVFALVAVEDIGWGEDFEEISAPAYNARRLVPLMLTCRSWHTLILNTPALWSTFTDNTAYRNIPLYKEYHARSGSAPIFLIVTRTLSDTSRALFLGDDPAFRDRLRSLAYVCSLKYHTLCYMFLSSSFPILEECVVLFPWGSRARAITPPPNFLPG</sequence>
<dbReference type="EMBL" id="JANSHE010003882">
    <property type="protein sequence ID" value="KAJ2983531.1"/>
    <property type="molecule type" value="Genomic_DNA"/>
</dbReference>
<organism evidence="1 2">
    <name type="scientific">Trametes sanguinea</name>
    <dbReference type="NCBI Taxonomy" id="158606"/>
    <lineage>
        <taxon>Eukaryota</taxon>
        <taxon>Fungi</taxon>
        <taxon>Dikarya</taxon>
        <taxon>Basidiomycota</taxon>
        <taxon>Agaricomycotina</taxon>
        <taxon>Agaricomycetes</taxon>
        <taxon>Polyporales</taxon>
        <taxon>Polyporaceae</taxon>
        <taxon>Trametes</taxon>
    </lineage>
</organism>
<gene>
    <name evidence="1" type="ORF">NUW54_g10624</name>
</gene>
<protein>
    <submittedName>
        <fullName evidence="1">Uncharacterized protein</fullName>
    </submittedName>
</protein>
<evidence type="ECO:0000313" key="1">
    <source>
        <dbReference type="EMBL" id="KAJ2983531.1"/>
    </source>
</evidence>
<comment type="caution">
    <text evidence="1">The sequence shown here is derived from an EMBL/GenBank/DDBJ whole genome shotgun (WGS) entry which is preliminary data.</text>
</comment>
<accession>A0ACC1NYH3</accession>
<reference evidence="1" key="1">
    <citation type="submission" date="2022-08" db="EMBL/GenBank/DDBJ databases">
        <title>Genome Sequence of Pycnoporus sanguineus.</title>
        <authorList>
            <person name="Buettner E."/>
        </authorList>
    </citation>
    <scope>NUCLEOTIDE SEQUENCE</scope>
    <source>
        <strain evidence="1">CG-C14</strain>
    </source>
</reference>
<evidence type="ECO:0000313" key="2">
    <source>
        <dbReference type="Proteomes" id="UP001144978"/>
    </source>
</evidence>
<name>A0ACC1NYH3_9APHY</name>
<dbReference type="Proteomes" id="UP001144978">
    <property type="component" value="Unassembled WGS sequence"/>
</dbReference>
<keyword evidence="2" id="KW-1185">Reference proteome</keyword>